<dbReference type="RefSeq" id="WP_188733137.1">
    <property type="nucleotide sequence ID" value="NZ_BMLW01000002.1"/>
</dbReference>
<dbReference type="Gene3D" id="2.40.50.1020">
    <property type="entry name" value="LytTr DNA-binding domain"/>
    <property type="match status" value="1"/>
</dbReference>
<dbReference type="InterPro" id="IPR012046">
    <property type="entry name" value="LytTR_ABC"/>
</dbReference>
<name>A0ABQ2NNZ6_9BACI</name>
<dbReference type="PANTHER" id="PTHR37299">
    <property type="entry name" value="TRANSCRIPTIONAL REGULATOR-RELATED"/>
    <property type="match status" value="1"/>
</dbReference>
<organism evidence="3 4">
    <name type="scientific">Oceanobacillus neutriphilus</name>
    <dbReference type="NCBI Taxonomy" id="531815"/>
    <lineage>
        <taxon>Bacteria</taxon>
        <taxon>Bacillati</taxon>
        <taxon>Bacillota</taxon>
        <taxon>Bacilli</taxon>
        <taxon>Bacillales</taxon>
        <taxon>Bacillaceae</taxon>
        <taxon>Oceanobacillus</taxon>
    </lineage>
</organism>
<evidence type="ECO:0000313" key="3">
    <source>
        <dbReference type="EMBL" id="GGP08157.1"/>
    </source>
</evidence>
<dbReference type="Gene3D" id="3.40.50.300">
    <property type="entry name" value="P-loop containing nucleotide triphosphate hydrolases"/>
    <property type="match status" value="1"/>
</dbReference>
<dbReference type="PROSITE" id="PS50930">
    <property type="entry name" value="HTH_LYTTR"/>
    <property type="match status" value="1"/>
</dbReference>
<accession>A0ABQ2NNZ6</accession>
<dbReference type="Proteomes" id="UP000641206">
    <property type="component" value="Unassembled WGS sequence"/>
</dbReference>
<dbReference type="InterPro" id="IPR007492">
    <property type="entry name" value="LytTR_DNA-bd_dom"/>
</dbReference>
<gene>
    <name evidence="3" type="ORF">GCM10011346_07080</name>
</gene>
<dbReference type="PIRSF" id="PIRSF036612">
    <property type="entry name" value="ABC_ATP_LytTR"/>
    <property type="match status" value="1"/>
</dbReference>
<keyword evidence="4" id="KW-1185">Reference proteome</keyword>
<evidence type="ECO:0000259" key="1">
    <source>
        <dbReference type="PROSITE" id="PS50893"/>
    </source>
</evidence>
<dbReference type="PANTHER" id="PTHR37299:SF1">
    <property type="entry name" value="STAGE 0 SPORULATION PROTEIN A HOMOLOG"/>
    <property type="match status" value="1"/>
</dbReference>
<feature type="domain" description="ABC transporter" evidence="1">
    <location>
        <begin position="3"/>
        <end position="219"/>
    </location>
</feature>
<dbReference type="Pfam" id="PF04397">
    <property type="entry name" value="LytTR"/>
    <property type="match status" value="1"/>
</dbReference>
<protein>
    <submittedName>
        <fullName evidence="3">Transcriptional regulator</fullName>
    </submittedName>
</protein>
<comment type="caution">
    <text evidence="3">The sequence shown here is derived from an EMBL/GenBank/DDBJ whole genome shotgun (WGS) entry which is preliminary data.</text>
</comment>
<dbReference type="InterPro" id="IPR027417">
    <property type="entry name" value="P-loop_NTPase"/>
</dbReference>
<dbReference type="SMART" id="SM00850">
    <property type="entry name" value="LytTR"/>
    <property type="match status" value="1"/>
</dbReference>
<dbReference type="InterPro" id="IPR003439">
    <property type="entry name" value="ABC_transporter-like_ATP-bd"/>
</dbReference>
<evidence type="ECO:0000259" key="2">
    <source>
        <dbReference type="PROSITE" id="PS50930"/>
    </source>
</evidence>
<feature type="domain" description="HTH LytTR-type" evidence="2">
    <location>
        <begin position="229"/>
        <end position="335"/>
    </location>
</feature>
<dbReference type="EMBL" id="BMLW01000002">
    <property type="protein sequence ID" value="GGP08157.1"/>
    <property type="molecule type" value="Genomic_DNA"/>
</dbReference>
<dbReference type="SUPFAM" id="SSF52540">
    <property type="entry name" value="P-loop containing nucleoside triphosphate hydrolases"/>
    <property type="match status" value="1"/>
</dbReference>
<proteinExistence type="predicted"/>
<dbReference type="InterPro" id="IPR046947">
    <property type="entry name" value="LytR-like"/>
</dbReference>
<dbReference type="PROSITE" id="PS50893">
    <property type="entry name" value="ABC_TRANSPORTER_2"/>
    <property type="match status" value="1"/>
</dbReference>
<evidence type="ECO:0000313" key="4">
    <source>
        <dbReference type="Proteomes" id="UP000641206"/>
    </source>
</evidence>
<reference evidence="4" key="1">
    <citation type="journal article" date="2019" name="Int. J. Syst. Evol. Microbiol.">
        <title>The Global Catalogue of Microorganisms (GCM) 10K type strain sequencing project: providing services to taxonomists for standard genome sequencing and annotation.</title>
        <authorList>
            <consortium name="The Broad Institute Genomics Platform"/>
            <consortium name="The Broad Institute Genome Sequencing Center for Infectious Disease"/>
            <person name="Wu L."/>
            <person name="Ma J."/>
        </authorList>
    </citation>
    <scope>NUCLEOTIDE SEQUENCE [LARGE SCALE GENOMIC DNA]</scope>
    <source>
        <strain evidence="4">CGMCC 1.7693</strain>
    </source>
</reference>
<sequence length="335" mass="38664">MAISFNRLKKIEKNTVLLPELSLTVQTGEIIAVQCENEYIGHLFELLNHLHQIKKEAMTLPEGDFQSVYLLQQTDGLYKRLTVMQMLMFWCKLYQQQADLEQILNLCELQPCASKKTKHLTRSEQCRLLFASTLIQQAAVYIFEDPSLGLDLQSKHVLHNLLIHLADKGAAVLLFTSTLEEAIRLGNTVYRYSNRGTQQLEQDIEDTEDAVEENYEEETTSMQVQLDKISAKIEDKIILFNPLEIDYIEAREGQTYLFVNDEEFASSNTIKTLEERLQPLGFFRCHRSYLVNLQRVREIIIWSKNSYSLSLDNPPGSTIPLSKGNYSKLKELIHL</sequence>